<dbReference type="InterPro" id="IPR005905">
    <property type="entry name" value="D_ala_D_ala"/>
</dbReference>
<feature type="binding site" evidence="15">
    <location>
        <position position="314"/>
    </location>
    <ligand>
        <name>Mg(2+)</name>
        <dbReference type="ChEBI" id="CHEBI:18420"/>
        <label>2</label>
    </ligand>
</feature>
<feature type="binding site" evidence="14">
    <location>
        <position position="137"/>
    </location>
    <ligand>
        <name>ATP</name>
        <dbReference type="ChEBI" id="CHEBI:30616"/>
    </ligand>
</feature>
<dbReference type="GO" id="GO:0005524">
    <property type="term" value="F:ATP binding"/>
    <property type="evidence" value="ECO:0007669"/>
    <property type="project" value="UniProtKB-UniRule"/>
</dbReference>
<evidence type="ECO:0000256" key="8">
    <source>
        <dbReference type="ARBA" id="ARBA00022960"/>
    </source>
</evidence>
<dbReference type="InterPro" id="IPR011095">
    <property type="entry name" value="Dala_Dala_lig_C"/>
</dbReference>
<feature type="binding site" evidence="14">
    <location>
        <begin position="176"/>
        <end position="178"/>
    </location>
    <ligand>
        <name>ATP</name>
        <dbReference type="ChEBI" id="CHEBI:30616"/>
    </ligand>
</feature>
<feature type="binding site" evidence="15">
    <location>
        <position position="312"/>
    </location>
    <ligand>
        <name>Mg(2+)</name>
        <dbReference type="ChEBI" id="CHEBI:18420"/>
        <label>2</label>
    </ligand>
</feature>
<comment type="subcellular location">
    <subcellularLocation>
        <location evidence="12">Cytoplasm</location>
    </subcellularLocation>
</comment>
<keyword evidence="6 16" id="KW-0067">ATP-binding</keyword>
<keyword evidence="8 12" id="KW-0133">Cell shape</keyword>
<dbReference type="Gene3D" id="3.40.50.20">
    <property type="match status" value="1"/>
</dbReference>
<evidence type="ECO:0000256" key="10">
    <source>
        <dbReference type="ARBA" id="ARBA00023211"/>
    </source>
</evidence>
<evidence type="ECO:0000256" key="15">
    <source>
        <dbReference type="PIRSR" id="PIRSR039102-3"/>
    </source>
</evidence>
<evidence type="ECO:0000256" key="3">
    <source>
        <dbReference type="ARBA" id="ARBA00022598"/>
    </source>
</evidence>
<keyword evidence="11 12" id="KW-0961">Cell wall biogenesis/degradation</keyword>
<feature type="active site" evidence="13">
    <location>
        <position position="184"/>
    </location>
</feature>
<evidence type="ECO:0000313" key="19">
    <source>
        <dbReference type="Proteomes" id="UP000658613"/>
    </source>
</evidence>
<sequence>MSRKRVAVIYGGMSTEHSISCISASAIMGELPAEKFEVIPIGITRAGTWVEGVVDPKGDAELPEVPEGREVALSVNPQSRGEITDVATGEVLAVADVVFPILHGPFGEDGTIQGLFELSGIPYVGSGQFASAACMDKEYTKKLASLAGVPITREVIFKEERTLNDEEKAHLGLPVFVKPARGGSSIGVSKVDSWDEFDAAIAKAFESDTKAVVEAGLVGDEVEIGVMELPGGELITSPIAKLNGTTDSAEGFYGFETKYLDNVVTSTIPAGYDEATTREVERLAKLTFRALECRGLARVDFFITESGPVLNEPNTMPGFTPISQYPQMFIAGGMTYGQILETLIDTALSMTRR</sequence>
<keyword evidence="7 15" id="KW-0460">Magnesium</keyword>
<dbReference type="GO" id="GO:0071555">
    <property type="term" value="P:cell wall organization"/>
    <property type="evidence" value="ECO:0007669"/>
    <property type="project" value="UniProtKB-KW"/>
</dbReference>
<dbReference type="GO" id="GO:0008716">
    <property type="term" value="F:D-alanine-D-alanine ligase activity"/>
    <property type="evidence" value="ECO:0007669"/>
    <property type="project" value="UniProtKB-UniRule"/>
</dbReference>
<keyword evidence="5 14" id="KW-0547">Nucleotide-binding</keyword>
<accession>A0A931GT32</accession>
<name>A0A931GT32_9CORY</name>
<dbReference type="SUPFAM" id="SSF56059">
    <property type="entry name" value="Glutathione synthetase ATP-binding domain-like"/>
    <property type="match status" value="1"/>
</dbReference>
<feature type="active site" evidence="13">
    <location>
        <position position="16"/>
    </location>
</feature>
<evidence type="ECO:0000256" key="14">
    <source>
        <dbReference type="PIRSR" id="PIRSR039102-2"/>
    </source>
</evidence>
<dbReference type="InterPro" id="IPR000291">
    <property type="entry name" value="D-Ala_lig_Van_CS"/>
</dbReference>
<dbReference type="GO" id="GO:0046872">
    <property type="term" value="F:metal ion binding"/>
    <property type="evidence" value="ECO:0007669"/>
    <property type="project" value="UniProtKB-KW"/>
</dbReference>
<evidence type="ECO:0000256" key="1">
    <source>
        <dbReference type="ARBA" id="ARBA00001936"/>
    </source>
</evidence>
<keyword evidence="10 15" id="KW-0464">Manganese</keyword>
<dbReference type="Pfam" id="PF01820">
    <property type="entry name" value="Dala_Dala_lig_N"/>
    <property type="match status" value="1"/>
</dbReference>
<evidence type="ECO:0000256" key="12">
    <source>
        <dbReference type="HAMAP-Rule" id="MF_00047"/>
    </source>
</evidence>
<dbReference type="GO" id="GO:0005829">
    <property type="term" value="C:cytosol"/>
    <property type="evidence" value="ECO:0007669"/>
    <property type="project" value="TreeGrafter"/>
</dbReference>
<dbReference type="GO" id="GO:0009252">
    <property type="term" value="P:peptidoglycan biosynthetic process"/>
    <property type="evidence" value="ECO:0007669"/>
    <property type="project" value="UniProtKB-UniRule"/>
</dbReference>
<evidence type="ECO:0000256" key="9">
    <source>
        <dbReference type="ARBA" id="ARBA00022984"/>
    </source>
</evidence>
<comment type="cofactor">
    <cofactor evidence="15">
        <name>Mg(2+)</name>
        <dbReference type="ChEBI" id="CHEBI:18420"/>
    </cofactor>
    <cofactor evidence="15">
        <name>Mn(2+)</name>
        <dbReference type="ChEBI" id="CHEBI:29035"/>
    </cofactor>
    <text evidence="15">Binds 2 magnesium or manganese ions per subunit.</text>
</comment>
<dbReference type="InterPro" id="IPR013815">
    <property type="entry name" value="ATP_grasp_subdomain_1"/>
</dbReference>
<keyword evidence="9 12" id="KW-0573">Peptidoglycan synthesis</keyword>
<evidence type="ECO:0000256" key="6">
    <source>
        <dbReference type="ARBA" id="ARBA00022840"/>
    </source>
</evidence>
<evidence type="ECO:0000256" key="13">
    <source>
        <dbReference type="PIRSR" id="PIRSR039102-1"/>
    </source>
</evidence>
<dbReference type="HAMAP" id="MF_00047">
    <property type="entry name" value="Dala_Dala_lig"/>
    <property type="match status" value="1"/>
</dbReference>
<feature type="binding site" evidence="15">
    <location>
        <position position="312"/>
    </location>
    <ligand>
        <name>Mg(2+)</name>
        <dbReference type="ChEBI" id="CHEBI:18420"/>
        <label>1</label>
    </ligand>
</feature>
<feature type="binding site" evidence="14">
    <location>
        <begin position="311"/>
        <end position="312"/>
    </location>
    <ligand>
        <name>ATP</name>
        <dbReference type="ChEBI" id="CHEBI:30616"/>
    </ligand>
</feature>
<dbReference type="NCBIfam" id="TIGR01205">
    <property type="entry name" value="D_ala_D_alaTIGR"/>
    <property type="match status" value="1"/>
</dbReference>
<dbReference type="EMBL" id="JADOUE010000001">
    <property type="protein sequence ID" value="MBG6121455.1"/>
    <property type="molecule type" value="Genomic_DNA"/>
</dbReference>
<dbReference type="RefSeq" id="WP_290177992.1">
    <property type="nucleotide sequence ID" value="NZ_JADOUE010000001.1"/>
</dbReference>
<comment type="pathway">
    <text evidence="12">Cell wall biogenesis; peptidoglycan biosynthesis.</text>
</comment>
<dbReference type="Gene3D" id="3.30.470.20">
    <property type="entry name" value="ATP-grasp fold, B domain"/>
    <property type="match status" value="1"/>
</dbReference>
<feature type="binding site" evidence="14">
    <location>
        <begin position="214"/>
        <end position="221"/>
    </location>
    <ligand>
        <name>ATP</name>
        <dbReference type="ChEBI" id="CHEBI:30616"/>
    </ligand>
</feature>
<protein>
    <recommendedName>
        <fullName evidence="12">D-alanine--D-alanine ligase</fullName>
        <ecNumber evidence="12">6.3.2.4</ecNumber>
    </recommendedName>
    <alternativeName>
        <fullName evidence="12">D-Ala-D-Ala ligase</fullName>
    </alternativeName>
    <alternativeName>
        <fullName evidence="12">D-alanylalanine synthetase</fullName>
    </alternativeName>
</protein>
<dbReference type="Proteomes" id="UP000658613">
    <property type="component" value="Unassembled WGS sequence"/>
</dbReference>
<dbReference type="SUPFAM" id="SSF52440">
    <property type="entry name" value="PreATP-grasp domain"/>
    <property type="match status" value="1"/>
</dbReference>
<evidence type="ECO:0000259" key="17">
    <source>
        <dbReference type="PROSITE" id="PS50975"/>
    </source>
</evidence>
<dbReference type="PROSITE" id="PS00843">
    <property type="entry name" value="DALA_DALA_LIGASE_1"/>
    <property type="match status" value="1"/>
</dbReference>
<keyword evidence="3 12" id="KW-0436">Ligase</keyword>
<feature type="domain" description="ATP-grasp" evidence="17">
    <location>
        <begin position="141"/>
        <end position="345"/>
    </location>
</feature>
<dbReference type="GO" id="GO:0008360">
    <property type="term" value="P:regulation of cell shape"/>
    <property type="evidence" value="ECO:0007669"/>
    <property type="project" value="UniProtKB-KW"/>
</dbReference>
<comment type="cofactor">
    <cofactor evidence="1">
        <name>Mn(2+)</name>
        <dbReference type="ChEBI" id="CHEBI:29035"/>
    </cofactor>
</comment>
<feature type="active site" evidence="13">
    <location>
        <position position="323"/>
    </location>
</feature>
<comment type="function">
    <text evidence="12">Cell wall formation.</text>
</comment>
<dbReference type="InterPro" id="IPR011761">
    <property type="entry name" value="ATP-grasp"/>
</dbReference>
<dbReference type="NCBIfam" id="NF002528">
    <property type="entry name" value="PRK01966.1-4"/>
    <property type="match status" value="1"/>
</dbReference>
<feature type="binding site" evidence="14">
    <location>
        <begin position="184"/>
        <end position="185"/>
    </location>
    <ligand>
        <name>ATP</name>
        <dbReference type="ChEBI" id="CHEBI:30616"/>
    </ligand>
</feature>
<proteinExistence type="inferred from homology"/>
<dbReference type="PANTHER" id="PTHR23132:SF25">
    <property type="entry name" value="D-ALANINE--D-ALANINE LIGASE A"/>
    <property type="match status" value="1"/>
</dbReference>
<comment type="caution">
    <text evidence="18">The sequence shown here is derived from an EMBL/GenBank/DDBJ whole genome shotgun (WGS) entry which is preliminary data.</text>
</comment>
<comment type="catalytic activity">
    <reaction evidence="12">
        <text>2 D-alanine + ATP = D-alanyl-D-alanine + ADP + phosphate + H(+)</text>
        <dbReference type="Rhea" id="RHEA:11224"/>
        <dbReference type="ChEBI" id="CHEBI:15378"/>
        <dbReference type="ChEBI" id="CHEBI:30616"/>
        <dbReference type="ChEBI" id="CHEBI:43474"/>
        <dbReference type="ChEBI" id="CHEBI:57416"/>
        <dbReference type="ChEBI" id="CHEBI:57822"/>
        <dbReference type="ChEBI" id="CHEBI:456216"/>
        <dbReference type="EC" id="6.3.2.4"/>
    </reaction>
</comment>
<gene>
    <name evidence="12" type="primary">ddl</name>
    <name evidence="18" type="ORF">IW254_000424</name>
</gene>
<dbReference type="InterPro" id="IPR016185">
    <property type="entry name" value="PreATP-grasp_dom_sf"/>
</dbReference>
<evidence type="ECO:0000256" key="11">
    <source>
        <dbReference type="ARBA" id="ARBA00023316"/>
    </source>
</evidence>
<dbReference type="PIRSF" id="PIRSF039102">
    <property type="entry name" value="Ddl/VanB"/>
    <property type="match status" value="1"/>
</dbReference>
<dbReference type="EC" id="6.3.2.4" evidence="12"/>
<feature type="binding site" evidence="15">
    <location>
        <position position="300"/>
    </location>
    <ligand>
        <name>Mg(2+)</name>
        <dbReference type="ChEBI" id="CHEBI:18420"/>
        <label>1</label>
    </ligand>
</feature>
<organism evidence="18 19">
    <name type="scientific">Corynebacterium aquatimens</name>
    <dbReference type="NCBI Taxonomy" id="1190508"/>
    <lineage>
        <taxon>Bacteria</taxon>
        <taxon>Bacillati</taxon>
        <taxon>Actinomycetota</taxon>
        <taxon>Actinomycetes</taxon>
        <taxon>Mycobacteriales</taxon>
        <taxon>Corynebacteriaceae</taxon>
        <taxon>Corynebacterium</taxon>
    </lineage>
</organism>
<dbReference type="PROSITE" id="PS00844">
    <property type="entry name" value="DALA_DALA_LIGASE_2"/>
    <property type="match status" value="1"/>
</dbReference>
<dbReference type="InterPro" id="IPR011127">
    <property type="entry name" value="Dala_Dala_lig_N"/>
</dbReference>
<evidence type="ECO:0000256" key="4">
    <source>
        <dbReference type="ARBA" id="ARBA00022723"/>
    </source>
</evidence>
<evidence type="ECO:0000256" key="7">
    <source>
        <dbReference type="ARBA" id="ARBA00022842"/>
    </source>
</evidence>
<dbReference type="PANTHER" id="PTHR23132">
    <property type="entry name" value="D-ALANINE--D-ALANINE LIGASE"/>
    <property type="match status" value="1"/>
</dbReference>
<dbReference type="Gene3D" id="3.30.1490.20">
    <property type="entry name" value="ATP-grasp fold, A domain"/>
    <property type="match status" value="1"/>
</dbReference>
<reference evidence="18" key="1">
    <citation type="submission" date="2020-11" db="EMBL/GenBank/DDBJ databases">
        <title>Sequencing the genomes of 1000 actinobacteria strains.</title>
        <authorList>
            <person name="Klenk H.-P."/>
        </authorList>
    </citation>
    <scope>NUCLEOTIDE SEQUENCE</scope>
    <source>
        <strain evidence="18">DSM 45632</strain>
    </source>
</reference>
<dbReference type="PROSITE" id="PS50975">
    <property type="entry name" value="ATP_GRASP"/>
    <property type="match status" value="1"/>
</dbReference>
<keyword evidence="19" id="KW-1185">Reference proteome</keyword>
<keyword evidence="12" id="KW-0963">Cytoplasm</keyword>
<evidence type="ECO:0000256" key="5">
    <source>
        <dbReference type="ARBA" id="ARBA00022741"/>
    </source>
</evidence>
<evidence type="ECO:0000313" key="18">
    <source>
        <dbReference type="EMBL" id="MBG6121455.1"/>
    </source>
</evidence>
<comment type="similarity">
    <text evidence="2 12">Belongs to the D-alanine--D-alanine ligase family.</text>
</comment>
<dbReference type="AlphaFoldDB" id="A0A931GT32"/>
<dbReference type="Pfam" id="PF07478">
    <property type="entry name" value="Dala_Dala_lig_C"/>
    <property type="match status" value="1"/>
</dbReference>
<evidence type="ECO:0000256" key="16">
    <source>
        <dbReference type="PROSITE-ProRule" id="PRU00409"/>
    </source>
</evidence>
<keyword evidence="4 15" id="KW-0479">Metal-binding</keyword>
<evidence type="ECO:0000256" key="2">
    <source>
        <dbReference type="ARBA" id="ARBA00010871"/>
    </source>
</evidence>